<dbReference type="HOGENOM" id="CLU_3278946_0_0_6"/>
<dbReference type="Proteomes" id="UP000008075">
    <property type="component" value="Chromosome"/>
</dbReference>
<evidence type="ECO:0000313" key="1">
    <source>
        <dbReference type="EMBL" id="CBJ90864.1"/>
    </source>
</evidence>
<organism evidence="1 2">
    <name type="scientific">Xenorhabdus nematophila (strain ATCC 19061 / DSM 3370 / CCUG 14189 / LMG 1036 / NCIMB 9965 / AN6)</name>
    <dbReference type="NCBI Taxonomy" id="406817"/>
    <lineage>
        <taxon>Bacteria</taxon>
        <taxon>Pseudomonadati</taxon>
        <taxon>Pseudomonadota</taxon>
        <taxon>Gammaproteobacteria</taxon>
        <taxon>Enterobacterales</taxon>
        <taxon>Morganellaceae</taxon>
        <taxon>Xenorhabdus</taxon>
    </lineage>
</organism>
<reference evidence="1 2" key="1">
    <citation type="journal article" date="2011" name="PLoS ONE">
        <title>The entomopathogenic bacterial endosymbionts xenorhabdus and photorhabdus: convergent lifestyles from divergent genomes.</title>
        <authorList>
            <person name="Chaston J.M."/>
            <person name="Suen G."/>
            <person name="Tucker S.L."/>
            <person name="Andersen A.W."/>
            <person name="Bhasin A."/>
            <person name="Bode E."/>
            <person name="Bode H.B."/>
            <person name="Brachmann A.O."/>
            <person name="Cowles C.E."/>
            <person name="Cowles K.N."/>
            <person name="Darby C."/>
            <person name="de Leon L."/>
            <person name="Drace K."/>
            <person name="Du Z."/>
            <person name="Givaudan A."/>
            <person name="Herbert Tran E.E."/>
            <person name="Jewell K.A."/>
            <person name="Knack J.J."/>
            <person name="Krasomil-Osterfeld K.C."/>
            <person name="Kukor R."/>
            <person name="Lanois A."/>
            <person name="Latreille P."/>
            <person name="Leimgruber N.K."/>
            <person name="Lipke C.M."/>
            <person name="Liu R."/>
            <person name="Lu X."/>
            <person name="Martens E.C."/>
            <person name="Marri P.R."/>
            <person name="Medigue C."/>
            <person name="Menard M.L."/>
            <person name="Miller N.M."/>
            <person name="Morales-Soto N."/>
            <person name="Norton S."/>
            <person name="Ogier J.C."/>
            <person name="Orchard S.S."/>
            <person name="Park D."/>
            <person name="Park Y."/>
            <person name="Qurollo B.A."/>
            <person name="Sugar D.R."/>
            <person name="Richards G.R."/>
            <person name="Rouy Z."/>
            <person name="Slominski B."/>
            <person name="Slominski K."/>
            <person name="Snyder H."/>
            <person name="Tjaden B.C."/>
            <person name="van der Hoeven R."/>
            <person name="Welch R.D."/>
            <person name="Wheeler C."/>
            <person name="Xiang B."/>
            <person name="Barbazuk B."/>
            <person name="Gaudriault S."/>
            <person name="Goodner B."/>
            <person name="Slater S.C."/>
            <person name="Forst S."/>
            <person name="Goldman B.S."/>
            <person name="Goodrich-Blair H."/>
        </authorList>
    </citation>
    <scope>NUCLEOTIDE SEQUENCE [LARGE SCALE GENOMIC DNA]</scope>
    <source>
        <strain evidence="2">ATCC 19061 / DSM 3370 / CCUG 14189 / LMG 1036 / NCIMB 9965 / AN6</strain>
    </source>
</reference>
<sequence>MSFQCTTWGIFMIKCTLSLKNIQHLNNIHSTLNKLFLKRTI</sequence>
<dbReference type="KEGG" id="xne:XNC1_2810"/>
<proteinExistence type="predicted"/>
<evidence type="ECO:0000313" key="2">
    <source>
        <dbReference type="Proteomes" id="UP000008075"/>
    </source>
</evidence>
<name>D3VJ07_XENNA</name>
<accession>D3VJ07</accession>
<dbReference type="EMBL" id="FN667742">
    <property type="protein sequence ID" value="CBJ90864.1"/>
    <property type="molecule type" value="Genomic_DNA"/>
</dbReference>
<keyword evidence="2" id="KW-1185">Reference proteome</keyword>
<gene>
    <name evidence="1" type="ordered locus">XNC1_2810</name>
</gene>
<protein>
    <submittedName>
        <fullName evidence="1">Uncharacterized protein</fullName>
    </submittedName>
</protein>
<dbReference type="AlphaFoldDB" id="D3VJ07"/>